<reference evidence="9" key="1">
    <citation type="submission" date="2025-08" db="UniProtKB">
        <authorList>
            <consortium name="RefSeq"/>
        </authorList>
    </citation>
    <scope>IDENTIFICATION</scope>
    <source>
        <tissue evidence="9">Gonads</tissue>
    </source>
</reference>
<feature type="compositionally biased region" description="Basic and acidic residues" evidence="6">
    <location>
        <begin position="4349"/>
        <end position="4370"/>
    </location>
</feature>
<feature type="region of interest" description="Disordered" evidence="6">
    <location>
        <begin position="1088"/>
        <end position="1112"/>
    </location>
</feature>
<feature type="compositionally biased region" description="Basic residues" evidence="6">
    <location>
        <begin position="4638"/>
        <end position="4649"/>
    </location>
</feature>
<dbReference type="InterPro" id="IPR013087">
    <property type="entry name" value="Znf_C2H2_type"/>
</dbReference>
<feature type="domain" description="C2H2-type" evidence="7">
    <location>
        <begin position="3894"/>
        <end position="3922"/>
    </location>
</feature>
<evidence type="ECO:0000259" key="7">
    <source>
        <dbReference type="PROSITE" id="PS50157"/>
    </source>
</evidence>
<feature type="compositionally biased region" description="Basic and acidic residues" evidence="6">
    <location>
        <begin position="2799"/>
        <end position="2808"/>
    </location>
</feature>
<gene>
    <name evidence="9" type="primary">LOC106171239</name>
</gene>
<keyword evidence="1" id="KW-0479">Metal-binding</keyword>
<feature type="region of interest" description="Disordered" evidence="6">
    <location>
        <begin position="2796"/>
        <end position="2829"/>
    </location>
</feature>
<feature type="compositionally biased region" description="Polar residues" evidence="6">
    <location>
        <begin position="193"/>
        <end position="204"/>
    </location>
</feature>
<feature type="domain" description="C2H2-type" evidence="7">
    <location>
        <begin position="1702"/>
        <end position="1730"/>
    </location>
</feature>
<evidence type="ECO:0000313" key="8">
    <source>
        <dbReference type="Proteomes" id="UP000085678"/>
    </source>
</evidence>
<feature type="compositionally biased region" description="Acidic residues" evidence="6">
    <location>
        <begin position="4754"/>
        <end position="4768"/>
    </location>
</feature>
<feature type="region of interest" description="Disordered" evidence="6">
    <location>
        <begin position="4055"/>
        <end position="4112"/>
    </location>
</feature>
<feature type="region of interest" description="Disordered" evidence="6">
    <location>
        <begin position="4316"/>
        <end position="4388"/>
    </location>
</feature>
<feature type="region of interest" description="Disordered" evidence="6">
    <location>
        <begin position="4638"/>
        <end position="4709"/>
    </location>
</feature>
<feature type="region of interest" description="Disordered" evidence="6">
    <location>
        <begin position="1385"/>
        <end position="1412"/>
    </location>
</feature>
<feature type="region of interest" description="Disordered" evidence="6">
    <location>
        <begin position="3688"/>
        <end position="3708"/>
    </location>
</feature>
<evidence type="ECO:0000256" key="5">
    <source>
        <dbReference type="PROSITE-ProRule" id="PRU00042"/>
    </source>
</evidence>
<organism evidence="8 9">
    <name type="scientific">Lingula anatina</name>
    <name type="common">Brachiopod</name>
    <name type="synonym">Lingula unguis</name>
    <dbReference type="NCBI Taxonomy" id="7574"/>
    <lineage>
        <taxon>Eukaryota</taxon>
        <taxon>Metazoa</taxon>
        <taxon>Spiralia</taxon>
        <taxon>Lophotrochozoa</taxon>
        <taxon>Brachiopoda</taxon>
        <taxon>Linguliformea</taxon>
        <taxon>Lingulata</taxon>
        <taxon>Lingulida</taxon>
        <taxon>Linguloidea</taxon>
        <taxon>Lingulidae</taxon>
        <taxon>Lingula</taxon>
    </lineage>
</organism>
<feature type="domain" description="C2H2-type" evidence="7">
    <location>
        <begin position="3181"/>
        <end position="3203"/>
    </location>
</feature>
<dbReference type="InterPro" id="IPR050688">
    <property type="entry name" value="Zinc_finger/UBP_domain"/>
</dbReference>
<dbReference type="KEGG" id="lak:106171239"/>
<evidence type="ECO:0000313" key="9">
    <source>
        <dbReference type="RefSeq" id="XP_023929948.1"/>
    </source>
</evidence>
<dbReference type="InParanoid" id="A0A2R2MIA8"/>
<feature type="domain" description="C2H2-type" evidence="7">
    <location>
        <begin position="4243"/>
        <end position="4271"/>
    </location>
</feature>
<dbReference type="GO" id="GO:0005634">
    <property type="term" value="C:nucleus"/>
    <property type="evidence" value="ECO:0007669"/>
    <property type="project" value="TreeGrafter"/>
</dbReference>
<dbReference type="GO" id="GO:0008270">
    <property type="term" value="F:zinc ion binding"/>
    <property type="evidence" value="ECO:0007669"/>
    <property type="project" value="UniProtKB-KW"/>
</dbReference>
<dbReference type="GO" id="GO:0045944">
    <property type="term" value="P:positive regulation of transcription by RNA polymerase II"/>
    <property type="evidence" value="ECO:0007669"/>
    <property type="project" value="TreeGrafter"/>
</dbReference>
<protein>
    <submittedName>
        <fullName evidence="9">Uncharacterized protein LOC106171239 isoform X1</fullName>
    </submittedName>
</protein>
<keyword evidence="4" id="KW-0862">Zinc</keyword>
<keyword evidence="8" id="KW-1185">Reference proteome</keyword>
<dbReference type="PROSITE" id="PS50157">
    <property type="entry name" value="ZINC_FINGER_C2H2_2"/>
    <property type="match status" value="11"/>
</dbReference>
<evidence type="ECO:0000256" key="6">
    <source>
        <dbReference type="SAM" id="MobiDB-lite"/>
    </source>
</evidence>
<evidence type="ECO:0000256" key="1">
    <source>
        <dbReference type="ARBA" id="ARBA00022723"/>
    </source>
</evidence>
<feature type="domain" description="C2H2-type" evidence="7">
    <location>
        <begin position="3866"/>
        <end position="3893"/>
    </location>
</feature>
<evidence type="ECO:0000256" key="2">
    <source>
        <dbReference type="ARBA" id="ARBA00022737"/>
    </source>
</evidence>
<dbReference type="SUPFAM" id="SSF57667">
    <property type="entry name" value="beta-beta-alpha zinc fingers"/>
    <property type="match status" value="3"/>
</dbReference>
<feature type="region of interest" description="Disordered" evidence="6">
    <location>
        <begin position="1757"/>
        <end position="1830"/>
    </location>
</feature>
<feature type="region of interest" description="Disordered" evidence="6">
    <location>
        <begin position="2173"/>
        <end position="2207"/>
    </location>
</feature>
<feature type="region of interest" description="Disordered" evidence="6">
    <location>
        <begin position="1841"/>
        <end position="1860"/>
    </location>
</feature>
<feature type="compositionally biased region" description="Basic and acidic residues" evidence="6">
    <location>
        <begin position="1952"/>
        <end position="1972"/>
    </location>
</feature>
<dbReference type="PROSITE" id="PS00028">
    <property type="entry name" value="ZINC_FINGER_C2H2_1"/>
    <property type="match status" value="8"/>
</dbReference>
<sequence>MMESINKPLADGNTNVADNSEVGRHSESKVTDEVKPMVKQKESQETDLVEQFVQFIRSTSQSVSEPVPTEEKKATQASGISSGVIGDFQNPASSSGYKLGNENFPTESEKPDEEVAPSPFKDVEVEPGSAVNISPGRGQENNVSFTGARTEPLLQVCQTSEDDGDITIIEPEDVASSTQKDNAGVSIPEQKPETQSQEKNTDIQVTKEQAYGTGSSAEKTHPSNYNKYWLNILQSGSKFQDISCFNIPPPQKSAPQELKETVSSASQLIHQGQGSTPSPGTNTLSLQVSGDNIAGLSLSSTGHLASGEKETVSDTRALVVPPMPLIVSKPSSSTSPSAAVVQGKSSVQTSTPIPKSYHKQNSLVLKCNIVNNAYVCETCGAQTKDRRLFYVHVWGHLHKNYLRCTHCNFPTLVSGNIPVCSLITNMLASLDMEKNRRNATKLVEVNNADLPQIRNNRAIDAIKNAMSVADAIKVNFVIPKQSPSLPTVPKSSQPMTDAISVTGNRLHGQQQTSDQSKTVTGKQNSGIADTSEPVAIDLSVDSDEEEGRLVIAEVDSEVERQKNDQQTSSKEVEAIPPSTEVVVTSGRDVSSVTDSGLHTESQPVSETTIVTPSPQKENNDGLPIIAATYSLNGADFGSKAEQNELTDSDTIQTPILGSATDLSHQQQWDKETTNSEENGLPDLVEEHIDVVSHDSTNQCQSLRELFQNSKISQGLLETPPDLDKGPRIMKRAEREMQGYGDSNFVQLISGKSSGMTSGRPATTTEKVSSHNTLGFYQCGFTQCAFFTDDVDGFKMHLRIKHSSNLYPCAYCDTTCDTDDKIITHMKQHMKRMTKRLYQCSFPGCKFGSDSVVAYKAHCNSQHPNMSASCYYCKMEFNTLEDLVNHLTASTVKLIECPYCKLVSQSKKTLITHISTEHPAEARKIVVSTFISCIQKRPKILKYKPPQAEVMKEQKEKVEKTMKNDAGMDSTPNAVEAEKNLKCQHCPFKCSSQSILSSHEDMHATKSFICTLCMYGANSQESFKSHMSALHPDQMNIRIRIYVCQVCSFQANHEIILDHHFDNLHPADEVRYEVVKRLFNSKPVSTSSSTNVCTPPAPRGVSSGGINQDPRPTVKEMASRGSRVLEADVSKEFLSNCQRFLCPLCLFNTDLIKGFRRHMSQHKFVDGSKPFITMYACKSCRYSSTQKELIERHIKKQHPTGVVTIGSSPLFIGHSPSSQKTGMDPDGSSQASEMEALLQESGISVIDKYHCEICSFSATSKDLLKQHMVKHNTSRTSQKKTKSNITKDQERLIENQDYVTICVKRTVYQCHECEHYKTRAQPVLFSHLSYTHGIQKPEYGFHYSSCEEAGSLYRCMRCNIHVDYQSKGMLTNHFKGNHQEFLERPPAAQKPVHEKPLPISSSNEGLPTVGTKDHTTSSGEVFCVPQESVFKMQIACPMCEFRSKVRYNLLRHFKKAHQMEKNSNGHWVIPTKDGKTGSLQVVSVCNEDNENCEIKDDSQPTASLSQTEEKGKEQENWKLVDKDLYQCLLCEFQNRRPDKMRRHFNYVHAGLKPYHCMHCEYSSAEGAKVARHCKNQHPTKGCKIFRFTDDESNTESKGLIQFKCLHCRFHSNTKEDVAKHSENVHVGQPVKVLQGYEVTVGEDALQPEKSQPQVEFLASDSVHCGFKRVEPYLLQCDLCSYQSEYITAMKRHVLTIHYKIKPFMCGYCKWSHAEKFMLLQHMQKYHKDKPPLTIRVNVKEVVKGQVFKIVAETRGASETESVSRSPSVTQTETQPHSAGLPEPVSSALPSDDQTEIKTNSFLGNENVATSSESPFTDNTKETSAAELSGDDLQSSALTSINENDTDANQTPSPLKDQSTSVPEFVIKDSLIKIKAEPQDLEQWRENENILESLQNYAGGTYTTKSKGENVTVRQVKIYRCLYCDYYSFYNRAHVLRHTRTWHLDLLMGLEHKPDDTNEEVQQQKEEAGKRNDPGNDENCSGEVDFSKVTNQTESIMDDSTNNEVTVQETVEQNKGPVADSIGDEAKLEAQQVIQSEEAQINKSPQSTSASIPDLAKDLTKASKDADADVEYNELYSSKLVIDTSDAPDLGSMELSKKDEESNVGKLAKCTSDTGADDLPSNTFAKELQATTADGNSQTVSTNAKVPETNLGKETSIDAVLDELSDHTYLDSSKIAEVPIQQDDKEQRSQLVSGQGKRDTIQSGSAEDPNYTVYTSNINSVGAEAEMPANGQALHEEGNANMPSVEMKKATAEIPDVKLDSTQTSVISEKEETISELVDKLISTAVELGEQKEVENNPVETNTGGFKQPLGVTPTISKDATAVEENSQQKQTECSSTAMDIGYHTLEAESTAAIENIPTCQICGYASSSKSSVQSHLEKHLPSMYKIEYISKSPGKDISARDLVSHMPKARLELSPRRNKSPKSASKPKFHDDREAVSPAMFYCMFCAYKTRHTKSDVIKHTKTQHMQYLMGLGSKTYGGKISKHSTPLETMDQPVAPNISMQLDAVVTPTENGNIVGSNEETVNLAEFAKENSPNSAGSPKDMNIKTVGPGATCLNEENGYKDEKRMCRLCQFSSQSIASIKKHITTHLQDLVSSTQFKGETNISPLFNLSLISDGQKAGAAPNSDASMQLQAEAAPNSDASVELKADAQPNSDASVELNAATNDCSETQAILEQPECFSPSSGAKAFSPGFWKGKITKCLYCDYKSDHRHNTMRHVRSKHMYALMGFPQIDSMLTNSPSDVERKNTMVKEQKDKIPVCTICNYSTKAPILMRTHITTYHIPTLYEIVDTQQLTAVNSTRSDDTQKTEALDDSLSTNDNVESETQDQPSNLMEVDQMSTRISSSEVSKHGQASPSAHKGKKIFRCLYCEYQSMYGRIDVLRHSIKHHVDFLMRSISPEVECKVKVENADKNDEVSHSTTKFKCQICDYVSENEDKMYLHLKDNHLQSFYAVEHNKRGNVSLAGSSPTKGTTSPLKGATSPSKGSRLKAHQGGSSPGCRIFRCMYCDYYSFYGRQDVIRHTQKIHMSFLMGVAGSCTTSKAVSDGSIEAENEEMGNTKFTCQVCLFSTEDRAFMQDHIQAEHIMSLYIVEKGQNRVRQKKNSFSTVNSSKIQKISTPTGKPALKQPPTQRAYKCVYCSYTSVYCSADIYRHTLNKHFGKIAEKLTTSTNTSEVGPTVDEDVSYKCKRCNSIFDSKQSVRYHMKFHRSTFYKSIKTTNPKHTNATNSGSIPFNSNDESVLEYTGNDKSEWFYKEKRPKEAAALSSVPEEKKEQVIWACSYCDFTTPSNRTVSRHKRSFHDKGSSSNRVEWFSASCPFCPHTAAGGKLPYEKRQEYMRNHIRRVHMEGGEDEGITLFKRSQQSNNFECFLCGYSTPASRGIVRIISHLKVAHPNLLNTSYKCMFCSYSRRQLKLLKLHMKTKHRGKALRFLKITGQCEIDNGKNAHTDVKSNSFIGNSDSEVGVEFTPKVKEPGKPRLARGEDIDALLSSHKETLKKSPGSLHACPICSKTFNSRDTLHKHCKRHSSFRPFKCGYCSFKAFSRYSIRIHSINMHKGKELKIKQLVEPSKPEANIKATNNIAVGPPSLSSAPLSQSQEEKSAEKVLHCSMCPYTTKNSKNMKEHKYIHYNHRPYTCGHCPYRGRTLEAANKHHAENHPGMPTEISYVKTSLLSKLADELKNIQKSEKANKEGVQLKDLTEQSGSSAGETRAGVKVTRNEDGMYYCPLCDFKSGYHSSIGRHVMQIHPENSPRSASIPAQRRPSSSEVSSVKSDTENHDSKGAQYVCSLCKESFPRIDRARWHVMRHLSYYPMRCSECDHRCQTTNGMNNHIQKQHNGKGTLVFDQDLQKEDLVKRNITETQSKKLVSLYTYVCRHCHHSTTRRENFKTHTMQHFGYKPYSCGICKTQFCTKSNTEKHAARFHEGKDPVVIEKKNTSKWKQVLEEVDRCKKLDSNTYQGSKMGAAVPKSPSATLGLPLGVKPFVCKLCGYKTRKGSKLKAHRAGHGKSATYQCAYCNERHDKFRILKEHLVAIHPQLTCAIRVVAAKKTITSNTSSQLLNKQAALDNTPEDSSEESSEDDSSTVISSTTGASVSTASTVDDLPSADKPKKKRIRPKQPPPKSHLYFYCTECPVRMRTDHVQFHVNRSHLGYEPYKCALCSCTTCTRPLMHLHFRQKHKGLISKYTYRIDKQKEADMKKMVDHIKQGKKIEVEVGSPRLQFFCQICAYSVKRLDVLRHHYMSSHLNYNPVRCGYCSRESSSERMLDRHFEKSHFGRKKLIKYQKKKDLETLLDEFMENATTPRSVSSDSKRKVAVQTMLNIAHAIESEPDKQTKTPSFDENQAVNFSSESPPAKKNKLDEEVDHLHSKAKSLVREKTTGVPNGSRKRPRPEDEGHLLPLAKIKKEELAGIERPPPLSFHSQVEKCTLNNYEMELPFTPKGAERLYHCPLTVCSYVTQIIGHMKHHAWVHYGGRYLCGICGIVNSQKPKIKHHIEVDHYGKDAEENIAVRNPKVTNLYYCCHLCAYATMDKTTFSEHFSTVHWPKHGHCSFDLKVVLKDCMQEYAEQGDYSMSRSPALSDDCESLSVDVGHAIGDFLQEQGLEDGEEDIETLVSAVSSKGTQLPTAKKRPFHSKFPVSLKFKKPQPKLKTNKGKNVCKKSTGAGFTKTKQNQRNLFDDIGSLETQPVMSGNHLSQGQNHGSLEKSPSSNPGNSVNAIKIKSEPLDAFSLLSQTVPSSSSVNDVPSQVTVKTEPTSDSQGECSFDEESEDWLVLDSI</sequence>
<feature type="region of interest" description="Disordered" evidence="6">
    <location>
        <begin position="58"/>
        <end position="144"/>
    </location>
</feature>
<dbReference type="RefSeq" id="XP_023929948.1">
    <property type="nucleotide sequence ID" value="XM_024074180.1"/>
</dbReference>
<feature type="region of interest" description="Disordered" evidence="6">
    <location>
        <begin position="2408"/>
        <end position="2430"/>
    </location>
</feature>
<dbReference type="Proteomes" id="UP000085678">
    <property type="component" value="Unplaced"/>
</dbReference>
<accession>A0A2R2MIA8</accession>
<feature type="compositionally biased region" description="Polar residues" evidence="6">
    <location>
        <begin position="2960"/>
        <end position="2981"/>
    </location>
</feature>
<name>A0A2R2MIA8_LINAN</name>
<feature type="domain" description="C2H2-type" evidence="7">
    <location>
        <begin position="3499"/>
        <end position="3526"/>
    </location>
</feature>
<proteinExistence type="predicted"/>
<dbReference type="PANTHER" id="PTHR24403:SF67">
    <property type="entry name" value="FI01116P-RELATED"/>
    <property type="match status" value="1"/>
</dbReference>
<feature type="region of interest" description="Disordered" evidence="6">
    <location>
        <begin position="2959"/>
        <end position="2992"/>
    </location>
</feature>
<dbReference type="PANTHER" id="PTHR24403">
    <property type="entry name" value="ZINC FINGER PROTEIN"/>
    <property type="match status" value="1"/>
</dbReference>
<keyword evidence="3 5" id="KW-0863">Zinc-finger</keyword>
<evidence type="ECO:0000256" key="3">
    <source>
        <dbReference type="ARBA" id="ARBA00022771"/>
    </source>
</evidence>
<feature type="domain" description="C2H2-type" evidence="7">
    <location>
        <begin position="1248"/>
        <end position="1275"/>
    </location>
</feature>
<dbReference type="InterPro" id="IPR036236">
    <property type="entry name" value="Znf_C2H2_sf"/>
</dbReference>
<feature type="domain" description="C2H2-type" evidence="7">
    <location>
        <begin position="3779"/>
        <end position="3806"/>
    </location>
</feature>
<feature type="compositionally biased region" description="Low complexity" evidence="6">
    <location>
        <begin position="4725"/>
        <end position="4739"/>
    </location>
</feature>
<feature type="region of interest" description="Disordered" evidence="6">
    <location>
        <begin position="555"/>
        <end position="619"/>
    </location>
</feature>
<feature type="domain" description="C2H2-type" evidence="7">
    <location>
        <begin position="3601"/>
        <end position="3628"/>
    </location>
</feature>
<feature type="compositionally biased region" description="Polar residues" evidence="6">
    <location>
        <begin position="1757"/>
        <end position="1775"/>
    </location>
</feature>
<evidence type="ECO:0000256" key="4">
    <source>
        <dbReference type="ARBA" id="ARBA00022833"/>
    </source>
</evidence>
<feature type="region of interest" description="Disordered" evidence="6">
    <location>
        <begin position="168"/>
        <end position="204"/>
    </location>
</feature>
<feature type="region of interest" description="Disordered" evidence="6">
    <location>
        <begin position="4725"/>
        <end position="4768"/>
    </location>
</feature>
<feature type="compositionally biased region" description="Polar residues" evidence="6">
    <location>
        <begin position="4327"/>
        <end position="4343"/>
    </location>
</feature>
<feature type="domain" description="C2H2-type" evidence="7">
    <location>
        <begin position="1524"/>
        <end position="1552"/>
    </location>
</feature>
<feature type="compositionally biased region" description="Polar residues" evidence="6">
    <location>
        <begin position="505"/>
        <end position="528"/>
    </location>
</feature>
<dbReference type="GeneID" id="106171239"/>
<feature type="compositionally biased region" description="Polar residues" evidence="6">
    <location>
        <begin position="4740"/>
        <end position="4752"/>
    </location>
</feature>
<keyword evidence="2" id="KW-0677">Repeat</keyword>
<feature type="region of interest" description="Disordered" evidence="6">
    <location>
        <begin position="505"/>
        <end position="530"/>
    </location>
</feature>
<feature type="domain" description="C2H2-type" evidence="7">
    <location>
        <begin position="4214"/>
        <end position="4242"/>
    </location>
</feature>
<dbReference type="OrthoDB" id="6160531at2759"/>
<feature type="compositionally biased region" description="Polar residues" evidence="6">
    <location>
        <begin position="1795"/>
        <end position="1816"/>
    </location>
</feature>
<dbReference type="SMART" id="SM00355">
    <property type="entry name" value="ZnF_C2H2"/>
    <property type="match status" value="54"/>
</dbReference>
<feature type="region of interest" description="Disordered" evidence="6">
    <location>
        <begin position="1"/>
        <end position="45"/>
    </location>
</feature>
<feature type="compositionally biased region" description="Low complexity" evidence="6">
    <location>
        <begin position="4076"/>
        <end position="4093"/>
    </location>
</feature>
<feature type="compositionally biased region" description="Polar residues" evidence="6">
    <location>
        <begin position="4674"/>
        <end position="4707"/>
    </location>
</feature>
<feature type="compositionally biased region" description="Basic and acidic residues" evidence="6">
    <location>
        <begin position="21"/>
        <end position="44"/>
    </location>
</feature>
<feature type="compositionally biased region" description="Acidic residues" evidence="6">
    <location>
        <begin position="4062"/>
        <end position="4075"/>
    </location>
</feature>
<dbReference type="Gene3D" id="3.30.160.60">
    <property type="entry name" value="Classic Zinc Finger"/>
    <property type="match status" value="13"/>
</dbReference>
<feature type="region of interest" description="Disordered" evidence="6">
    <location>
        <begin position="3743"/>
        <end position="3773"/>
    </location>
</feature>
<feature type="region of interest" description="Disordered" evidence="6">
    <location>
        <begin position="1952"/>
        <end position="1983"/>
    </location>
</feature>
<feature type="compositionally biased region" description="Polar residues" evidence="6">
    <location>
        <begin position="587"/>
        <end position="616"/>
    </location>
</feature>